<feature type="domain" description="Organic solvent tolerance-like N-terminal" evidence="2">
    <location>
        <begin position="11"/>
        <end position="141"/>
    </location>
</feature>
<name>A0A929KZ92_9SPHI</name>
<dbReference type="EMBL" id="JADFFL010000002">
    <property type="protein sequence ID" value="MBE9661305.1"/>
    <property type="molecule type" value="Genomic_DNA"/>
</dbReference>
<comment type="caution">
    <text evidence="3">The sequence shown here is derived from an EMBL/GenBank/DDBJ whole genome shotgun (WGS) entry which is preliminary data.</text>
</comment>
<proteinExistence type="predicted"/>
<accession>A0A929KZ92</accession>
<gene>
    <name evidence="3" type="ORF">IRJ16_05375</name>
</gene>
<evidence type="ECO:0000256" key="1">
    <source>
        <dbReference type="SAM" id="MobiDB-lite"/>
    </source>
</evidence>
<sequence length="908" mass="100050">MASPDLLKVYNGTFTQKYSVLTCDSAYVYTKLNTFDAFGHVVITQGDTLHVYSDKLNYNDNTKIALLTENVKMVEKDAVLTTNWLNYNTATKVGTYIDGGKIVNKENTLTSRNGYYYANTRDVYFRYDVVTNGPDALIRTDTMRYNSGTKITYFYGPTRIFGKKDKDTLYTENGTYNTKTEQAFFGKRNRYSQGTKSLKGDSLFYDKLKGYGKAIRNITFEDTEQRMVLKGHLGEYFRKEEKAVVTQNPYVVLISEEKDTTKKVATVDPAKTPKITDGVSSAISTATTLLPGGKLLDNPASIAGVLPLNKVDSLTKAMGAQPGLKNALTPANIKTADSLAKLKSTQAAIKAAMPLASSKMADSIKRAATKALVTGKAPTVTSAQKKAVTQVVGNFGVAVPAPKPATVKPAPAKAPAIVKYVTPKAPPRIPDPVYTGPDLHLNDPKPKNTPGIKRDTMFIGADTLETRMVTFKTLKELQEKRRLAGIVDPNRKIVPPVVPYTLKNLPKVLETIPPKFPYLAYPPFKERPLPYLPKKDTVAKVEPAKKPDLKPKPKPDPKKIAADSVLKAKRLADSIKLAKMQLPDTARVRILSAHHNVRIFRADLQGRADSLFYSSSDSIIRNYVKPMYWTQGAQLSGDTINLQLKNKKADYMDVFPKSFVVYIEKKDSTHFNQIGGKRIQFWFKENKISRVFVTGNAETIYNKRSDKTDAVTDLYRSISSTLNFNFKNNEMANMMASTKVDEKITPIKEVTEEDKTLKNFIWKPKDRPASKEEIINPPKKPVEPKKVAPKKGTDPAAKPGAKPTTDGKPTGKAASATDKAGSATTAGKDSIKTISEKLVPPKALVDSLNKAKGKPITAPARKDSSKNILGDKTATPKAYVDSLNKEKAKEEAAKKAAPPVKDTTVRKP</sequence>
<reference evidence="3" key="1">
    <citation type="submission" date="2020-10" db="EMBL/GenBank/DDBJ databases">
        <title>Mucilaginibacter mali sp. nov., isolated from rhizosphere soil of apple orchard.</title>
        <authorList>
            <person name="Lee J.-S."/>
            <person name="Kim H.S."/>
            <person name="Kim J.-S."/>
        </authorList>
    </citation>
    <scope>NUCLEOTIDE SEQUENCE</scope>
    <source>
        <strain evidence="3">KCTC 22746</strain>
    </source>
</reference>
<dbReference type="Proteomes" id="UP000622475">
    <property type="component" value="Unassembled WGS sequence"/>
</dbReference>
<evidence type="ECO:0000259" key="2">
    <source>
        <dbReference type="Pfam" id="PF13100"/>
    </source>
</evidence>
<dbReference type="InterPro" id="IPR005653">
    <property type="entry name" value="OstA-like_N"/>
</dbReference>
<keyword evidence="4" id="KW-1185">Reference proteome</keyword>
<feature type="compositionally biased region" description="Basic and acidic residues" evidence="1">
    <location>
        <begin position="883"/>
        <end position="894"/>
    </location>
</feature>
<organism evidence="3 4">
    <name type="scientific">Mucilaginibacter myungsuensis</name>
    <dbReference type="NCBI Taxonomy" id="649104"/>
    <lineage>
        <taxon>Bacteria</taxon>
        <taxon>Pseudomonadati</taxon>
        <taxon>Bacteroidota</taxon>
        <taxon>Sphingobacteriia</taxon>
        <taxon>Sphingobacteriales</taxon>
        <taxon>Sphingobacteriaceae</taxon>
        <taxon>Mucilaginibacter</taxon>
    </lineage>
</organism>
<dbReference type="Pfam" id="PF13100">
    <property type="entry name" value="OstA_2"/>
    <property type="match status" value="1"/>
</dbReference>
<evidence type="ECO:0000313" key="4">
    <source>
        <dbReference type="Proteomes" id="UP000622475"/>
    </source>
</evidence>
<feature type="region of interest" description="Disordered" evidence="1">
    <location>
        <begin position="768"/>
        <end position="908"/>
    </location>
</feature>
<feature type="region of interest" description="Disordered" evidence="1">
    <location>
        <begin position="540"/>
        <end position="559"/>
    </location>
</feature>
<evidence type="ECO:0000313" key="3">
    <source>
        <dbReference type="EMBL" id="MBE9661305.1"/>
    </source>
</evidence>
<dbReference type="Gene3D" id="2.60.450.10">
    <property type="entry name" value="Lipopolysaccharide (LPS) transport protein A like domain"/>
    <property type="match status" value="1"/>
</dbReference>
<feature type="compositionally biased region" description="Basic and acidic residues" evidence="1">
    <location>
        <begin position="768"/>
        <end position="786"/>
    </location>
</feature>
<protein>
    <recommendedName>
        <fullName evidence="2">Organic solvent tolerance-like N-terminal domain-containing protein</fullName>
    </recommendedName>
</protein>
<dbReference type="AlphaFoldDB" id="A0A929KZ92"/>